<accession>A0A7U2F053</accession>
<evidence type="ECO:0000313" key="1">
    <source>
        <dbReference type="EMBL" id="QRC95103.1"/>
    </source>
</evidence>
<dbReference type="EMBL" id="CP069027">
    <property type="protein sequence ID" value="QRC95103.1"/>
    <property type="molecule type" value="Genomic_DNA"/>
</dbReference>
<dbReference type="Proteomes" id="UP000663193">
    <property type="component" value="Chromosome 5"/>
</dbReference>
<evidence type="ECO:0000313" key="2">
    <source>
        <dbReference type="Proteomes" id="UP000663193"/>
    </source>
</evidence>
<organism evidence="1 2">
    <name type="scientific">Phaeosphaeria nodorum (strain SN15 / ATCC MYA-4574 / FGSC 10173)</name>
    <name type="common">Glume blotch fungus</name>
    <name type="synonym">Parastagonospora nodorum</name>
    <dbReference type="NCBI Taxonomy" id="321614"/>
    <lineage>
        <taxon>Eukaryota</taxon>
        <taxon>Fungi</taxon>
        <taxon>Dikarya</taxon>
        <taxon>Ascomycota</taxon>
        <taxon>Pezizomycotina</taxon>
        <taxon>Dothideomycetes</taxon>
        <taxon>Pleosporomycetidae</taxon>
        <taxon>Pleosporales</taxon>
        <taxon>Pleosporineae</taxon>
        <taxon>Phaeosphaeriaceae</taxon>
        <taxon>Parastagonospora</taxon>
    </lineage>
</organism>
<dbReference type="AlphaFoldDB" id="A0A7U2F053"/>
<dbReference type="VEuPathDB" id="FungiDB:JI435_028310"/>
<sequence length="74" mass="8845">MRRRFEEEAVWWSQQRWSGFDVMGKRGSRLPKRNAIRCILFGLYSLWTIGEWRMARQNTIALLVGQILDRCRGS</sequence>
<name>A0A7U2F053_PHANO</name>
<gene>
    <name evidence="1" type="ORF">JI435_028310</name>
</gene>
<reference evidence="2" key="1">
    <citation type="journal article" date="2021" name="BMC Genomics">
        <title>Chromosome-level genome assembly and manually-curated proteome of model necrotroph Parastagonospora nodorum Sn15 reveals a genome-wide trove of candidate effector homologs, and redundancy of virulence-related functions within an accessory chromosome.</title>
        <authorList>
            <person name="Bertazzoni S."/>
            <person name="Jones D.A.B."/>
            <person name="Phan H.T."/>
            <person name="Tan K.-C."/>
            <person name="Hane J.K."/>
        </authorList>
    </citation>
    <scope>NUCLEOTIDE SEQUENCE [LARGE SCALE GENOMIC DNA]</scope>
    <source>
        <strain evidence="2">SN15 / ATCC MYA-4574 / FGSC 10173)</strain>
    </source>
</reference>
<keyword evidence="2" id="KW-1185">Reference proteome</keyword>
<proteinExistence type="predicted"/>
<protein>
    <submittedName>
        <fullName evidence="1">Uncharacterized protein</fullName>
    </submittedName>
</protein>